<dbReference type="Gene3D" id="3.40.50.1000">
    <property type="entry name" value="HAD superfamily/HAD-like"/>
    <property type="match status" value="1"/>
</dbReference>
<keyword evidence="1 2" id="KW-0378">Hydrolase</keyword>
<dbReference type="SUPFAM" id="SSF56784">
    <property type="entry name" value="HAD-like"/>
    <property type="match status" value="1"/>
</dbReference>
<dbReference type="EMBL" id="AZFV01000002">
    <property type="protein sequence ID" value="KRM18378.1"/>
    <property type="molecule type" value="Genomic_DNA"/>
</dbReference>
<dbReference type="Gene3D" id="1.10.150.240">
    <property type="entry name" value="Putative phosphatase, domain 2"/>
    <property type="match status" value="1"/>
</dbReference>
<name>A0A0R1WK70_9LACO</name>
<proteinExistence type="predicted"/>
<dbReference type="Proteomes" id="UP000051302">
    <property type="component" value="Unassembled WGS sequence"/>
</dbReference>
<dbReference type="InterPro" id="IPR036412">
    <property type="entry name" value="HAD-like_sf"/>
</dbReference>
<dbReference type="CDD" id="cd02588">
    <property type="entry name" value="HAD_L2-DEX"/>
    <property type="match status" value="1"/>
</dbReference>
<dbReference type="GO" id="GO:0019120">
    <property type="term" value="F:hydrolase activity, acting on acid halide bonds, in C-halide compounds"/>
    <property type="evidence" value="ECO:0007669"/>
    <property type="project" value="InterPro"/>
</dbReference>
<dbReference type="AlphaFoldDB" id="A0A0R1WK70"/>
<protein>
    <submittedName>
        <fullName evidence="2">HAD superfamily hydrolase</fullName>
    </submittedName>
</protein>
<evidence type="ECO:0000313" key="3">
    <source>
        <dbReference type="Proteomes" id="UP000051302"/>
    </source>
</evidence>
<dbReference type="PANTHER" id="PTHR43316">
    <property type="entry name" value="HYDROLASE, HALOACID DELAHOGENASE-RELATED"/>
    <property type="match status" value="1"/>
</dbReference>
<evidence type="ECO:0000256" key="1">
    <source>
        <dbReference type="ARBA" id="ARBA00022801"/>
    </source>
</evidence>
<sequence>MQKFLTFDCYGTLLHEEPTYDAVEHAAKVIGVDHKLARQRFSEYQSDRNNMHPYQDYSILTRNNLIHLDYQFGLNHQFEKYYVDVLTAHRSLTPFPEVISTLQQFIDCGYKLIMMSNSSWDIIDANAKALQVPFDIWTAEDVHAYKPDLHFFKTVDEHYGFTPENHWHIAEGYPSDIVPADKMNWPSIWVNRPHNKATTDIKPTHMIETLDQALPYLN</sequence>
<gene>
    <name evidence="2" type="ORF">FD31_GL000921</name>
</gene>
<dbReference type="PATRIC" id="fig|1423774.3.peg.960"/>
<dbReference type="STRING" id="1423774.FD31_GL000921"/>
<dbReference type="InterPro" id="IPR006328">
    <property type="entry name" value="2-HAD"/>
</dbReference>
<organism evidence="2 3">
    <name type="scientific">Companilactobacillus nantensis DSM 16982</name>
    <dbReference type="NCBI Taxonomy" id="1423774"/>
    <lineage>
        <taxon>Bacteria</taxon>
        <taxon>Bacillati</taxon>
        <taxon>Bacillota</taxon>
        <taxon>Bacilli</taxon>
        <taxon>Lactobacillales</taxon>
        <taxon>Lactobacillaceae</taxon>
        <taxon>Companilactobacillus</taxon>
    </lineage>
</organism>
<dbReference type="RefSeq" id="WP_057890905.1">
    <property type="nucleotide sequence ID" value="NZ_AZFV01000002.1"/>
</dbReference>
<accession>A0A0R1WK70</accession>
<evidence type="ECO:0000313" key="2">
    <source>
        <dbReference type="EMBL" id="KRM18378.1"/>
    </source>
</evidence>
<dbReference type="InterPro" id="IPR023198">
    <property type="entry name" value="PGP-like_dom2"/>
</dbReference>
<comment type="caution">
    <text evidence="2">The sequence shown here is derived from an EMBL/GenBank/DDBJ whole genome shotgun (WGS) entry which is preliminary data.</text>
</comment>
<dbReference type="InterPro" id="IPR051540">
    <property type="entry name" value="S-2-haloacid_dehalogenase"/>
</dbReference>
<dbReference type="Pfam" id="PF00702">
    <property type="entry name" value="Hydrolase"/>
    <property type="match status" value="1"/>
</dbReference>
<dbReference type="PANTHER" id="PTHR43316:SF9">
    <property type="entry name" value="ACID DEHALOGENASE, PUTATIVE (AFU_ORTHOLOGUE AFUA_6G14460)-RELATED"/>
    <property type="match status" value="1"/>
</dbReference>
<dbReference type="InterPro" id="IPR023214">
    <property type="entry name" value="HAD_sf"/>
</dbReference>
<keyword evidence="3" id="KW-1185">Reference proteome</keyword>
<reference evidence="2 3" key="1">
    <citation type="journal article" date="2015" name="Genome Announc.">
        <title>Expanding the biotechnology potential of lactobacilli through comparative genomics of 213 strains and associated genera.</title>
        <authorList>
            <person name="Sun Z."/>
            <person name="Harris H.M."/>
            <person name="McCann A."/>
            <person name="Guo C."/>
            <person name="Argimon S."/>
            <person name="Zhang W."/>
            <person name="Yang X."/>
            <person name="Jeffery I.B."/>
            <person name="Cooney J.C."/>
            <person name="Kagawa T.F."/>
            <person name="Liu W."/>
            <person name="Song Y."/>
            <person name="Salvetti E."/>
            <person name="Wrobel A."/>
            <person name="Rasinkangas P."/>
            <person name="Parkhill J."/>
            <person name="Rea M.C."/>
            <person name="O'Sullivan O."/>
            <person name="Ritari J."/>
            <person name="Douillard F.P."/>
            <person name="Paul Ross R."/>
            <person name="Yang R."/>
            <person name="Briner A.E."/>
            <person name="Felis G.E."/>
            <person name="de Vos W.M."/>
            <person name="Barrangou R."/>
            <person name="Klaenhammer T.R."/>
            <person name="Caufield P.W."/>
            <person name="Cui Y."/>
            <person name="Zhang H."/>
            <person name="O'Toole P.W."/>
        </authorList>
    </citation>
    <scope>NUCLEOTIDE SEQUENCE [LARGE SCALE GENOMIC DNA]</scope>
    <source>
        <strain evidence="2 3">DSM 16982</strain>
    </source>
</reference>